<feature type="signal peptide" evidence="1">
    <location>
        <begin position="1"/>
        <end position="18"/>
    </location>
</feature>
<evidence type="ECO:0000313" key="3">
    <source>
        <dbReference type="Proteomes" id="UP000224634"/>
    </source>
</evidence>
<keyword evidence="3" id="KW-1185">Reference proteome</keyword>
<protein>
    <submittedName>
        <fullName evidence="2">Uncharacterized protein</fullName>
    </submittedName>
</protein>
<dbReference type="OrthoDB" id="5302763at2759"/>
<feature type="chain" id="PRO_5012134651" evidence="1">
    <location>
        <begin position="19"/>
        <end position="184"/>
    </location>
</feature>
<dbReference type="Proteomes" id="UP000224634">
    <property type="component" value="Unassembled WGS sequence"/>
</dbReference>
<evidence type="ECO:0000313" key="2">
    <source>
        <dbReference type="EMBL" id="PGH14643.1"/>
    </source>
</evidence>
<dbReference type="EMBL" id="PDNA01000091">
    <property type="protein sequence ID" value="PGH14643.1"/>
    <property type="molecule type" value="Genomic_DNA"/>
</dbReference>
<organism evidence="2 3">
    <name type="scientific">Polytolypa hystricis (strain UAMH7299)</name>
    <dbReference type="NCBI Taxonomy" id="1447883"/>
    <lineage>
        <taxon>Eukaryota</taxon>
        <taxon>Fungi</taxon>
        <taxon>Dikarya</taxon>
        <taxon>Ascomycota</taxon>
        <taxon>Pezizomycotina</taxon>
        <taxon>Eurotiomycetes</taxon>
        <taxon>Eurotiomycetidae</taxon>
        <taxon>Onygenales</taxon>
        <taxon>Onygenales incertae sedis</taxon>
        <taxon>Polytolypa</taxon>
    </lineage>
</organism>
<reference evidence="2 3" key="1">
    <citation type="submission" date="2017-10" db="EMBL/GenBank/DDBJ databases">
        <title>Comparative genomics in systemic dimorphic fungi from Ajellomycetaceae.</title>
        <authorList>
            <person name="Munoz J.F."/>
            <person name="Mcewen J.G."/>
            <person name="Clay O.K."/>
            <person name="Cuomo C.A."/>
        </authorList>
    </citation>
    <scope>NUCLEOTIDE SEQUENCE [LARGE SCALE GENOMIC DNA]</scope>
    <source>
        <strain evidence="2 3">UAMH7299</strain>
    </source>
</reference>
<comment type="caution">
    <text evidence="2">The sequence shown here is derived from an EMBL/GenBank/DDBJ whole genome shotgun (WGS) entry which is preliminary data.</text>
</comment>
<name>A0A2B7Y0T5_POLH7</name>
<dbReference type="AlphaFoldDB" id="A0A2B7Y0T5"/>
<keyword evidence="1" id="KW-0732">Signal</keyword>
<gene>
    <name evidence="2" type="ORF">AJ80_05823</name>
</gene>
<proteinExistence type="predicted"/>
<sequence length="184" mass="19432">MKLTSILFTLCLSAYSFASPIAEAGPAPTNFKVRAITGPGTTSQISGYLEVIGGDVVVGVNPDAEGEVGTIDPYPKGHLKSSTNPGIGYLFPPSSEGGVYDFRFGGVPKIAGVLYTDFFATSAGCGSHCGGPQLVYDETPEDDQFTGTWLAKPRDEGGYFVKWVKDNGNVPAGYTVVFLMRETV</sequence>
<evidence type="ECO:0000256" key="1">
    <source>
        <dbReference type="SAM" id="SignalP"/>
    </source>
</evidence>
<accession>A0A2B7Y0T5</accession>